<proteinExistence type="predicted"/>
<evidence type="ECO:0008006" key="3">
    <source>
        <dbReference type="Google" id="ProtNLM"/>
    </source>
</evidence>
<dbReference type="EMBL" id="CP001287">
    <property type="protein sequence ID" value="ACK64319.1"/>
    <property type="molecule type" value="Genomic_DNA"/>
</dbReference>
<dbReference type="HOGENOM" id="CLU_116670_0_1_3"/>
<dbReference type="AlphaFoldDB" id="B7K212"/>
<dbReference type="Proteomes" id="UP000008204">
    <property type="component" value="Chromosome"/>
</dbReference>
<dbReference type="KEGG" id="cyp:PCC8801_0216"/>
<protein>
    <recommendedName>
        <fullName evidence="3">DUF29 domain-containing protein</fullName>
    </recommendedName>
</protein>
<accession>B7K212</accession>
<dbReference type="STRING" id="41431.PCC8801_0216"/>
<dbReference type="Pfam" id="PF01724">
    <property type="entry name" value="DUF29"/>
    <property type="match status" value="1"/>
</dbReference>
<dbReference type="RefSeq" id="WP_012593596.1">
    <property type="nucleotide sequence ID" value="NC_011726.1"/>
</dbReference>
<evidence type="ECO:0000313" key="2">
    <source>
        <dbReference type="Proteomes" id="UP000008204"/>
    </source>
</evidence>
<name>B7K212_RIPO1</name>
<dbReference type="InterPro" id="IPR002636">
    <property type="entry name" value="DUF29"/>
</dbReference>
<reference evidence="2" key="1">
    <citation type="journal article" date="2011" name="MBio">
        <title>Novel metabolic attributes of the genus Cyanothece, comprising a group of unicellular nitrogen-fixing Cyanobacteria.</title>
        <authorList>
            <person name="Bandyopadhyay A."/>
            <person name="Elvitigala T."/>
            <person name="Welsh E."/>
            <person name="Stockel J."/>
            <person name="Liberton M."/>
            <person name="Min H."/>
            <person name="Sherman L.A."/>
            <person name="Pakrasi H.B."/>
        </authorList>
    </citation>
    <scope>NUCLEOTIDE SEQUENCE [LARGE SCALE GENOMIC DNA]</scope>
    <source>
        <strain evidence="2">PCC 8801</strain>
    </source>
</reference>
<keyword evidence="2" id="KW-1185">Reference proteome</keyword>
<organism evidence="1 2">
    <name type="scientific">Rippkaea orientalis (strain PCC 8801 / RF-1)</name>
    <name type="common">Cyanothece sp. (strain PCC 8801)</name>
    <dbReference type="NCBI Taxonomy" id="41431"/>
    <lineage>
        <taxon>Bacteria</taxon>
        <taxon>Bacillati</taxon>
        <taxon>Cyanobacteriota</taxon>
        <taxon>Cyanophyceae</taxon>
        <taxon>Oscillatoriophycideae</taxon>
        <taxon>Chroococcales</taxon>
        <taxon>Aphanothecaceae</taxon>
        <taxon>Rippkaea</taxon>
        <taxon>Rippkaea orientalis</taxon>
    </lineage>
</organism>
<sequence length="143" mass="17417">MLIQSDYALWLDQTIELLKEKKFDKIDWENLIEELESLSRSERRELRNRLTTLLEHCLKLCYSNYVQDYRGWTETIRRSQRELTELLQESPSLKSYWNEIFFNCYDQALKSLRENSDYQCFPFPDSCPFPAQISQILQKTDWR</sequence>
<gene>
    <name evidence="1" type="ordered locus">PCC8801_0216</name>
</gene>
<dbReference type="OrthoDB" id="5769308at2"/>
<dbReference type="eggNOG" id="COG2442">
    <property type="taxonomic scope" value="Bacteria"/>
</dbReference>
<evidence type="ECO:0000313" key="1">
    <source>
        <dbReference type="EMBL" id="ACK64319.1"/>
    </source>
</evidence>
<dbReference type="PANTHER" id="PTHR34235">
    <property type="entry name" value="SLR1203 PROTEIN-RELATED"/>
    <property type="match status" value="1"/>
</dbReference>
<dbReference type="Gene3D" id="1.20.1220.20">
    <property type="entry name" value="Uncharcterised protein PF01724"/>
    <property type="match status" value="1"/>
</dbReference>